<dbReference type="Proteomes" id="UP000271193">
    <property type="component" value="Chromosome"/>
</dbReference>
<reference evidence="2" key="1">
    <citation type="submission" date="2018-11" db="EMBL/GenBank/DDBJ databases">
        <title>Proposal to divide the Flavobacteriaceae and reorganize its genera based on Amino Acid Identity values calculated from whole genome sequences.</title>
        <authorList>
            <person name="Nicholson A.C."/>
            <person name="Gulvik C.A."/>
            <person name="Whitney A.M."/>
            <person name="Humrighouse B.W."/>
            <person name="Bell M."/>
            <person name="Holmes B."/>
            <person name="Steigerwalt A.G."/>
            <person name="Villarma A."/>
            <person name="Sheth M."/>
            <person name="Batra D."/>
            <person name="Pryor J."/>
            <person name="Bernardet J.-F."/>
            <person name="Hugo C."/>
            <person name="Kampfer P."/>
            <person name="Newman J."/>
            <person name="McQuiston J.R."/>
        </authorList>
    </citation>
    <scope>NUCLEOTIDE SEQUENCE [LARGE SCALE GENOMIC DNA]</scope>
    <source>
        <strain evidence="2">G0229</strain>
    </source>
</reference>
<dbReference type="AlphaFoldDB" id="A0A3G6T6B1"/>
<evidence type="ECO:0008006" key="3">
    <source>
        <dbReference type="Google" id="ProtNLM"/>
    </source>
</evidence>
<gene>
    <name evidence="1" type="ORF">EG339_01230</name>
</gene>
<dbReference type="EMBL" id="CP033932">
    <property type="protein sequence ID" value="AZB23337.1"/>
    <property type="molecule type" value="Genomic_DNA"/>
</dbReference>
<organism evidence="1 2">
    <name type="scientific">Chryseobacterium bernardetii</name>
    <dbReference type="NCBI Taxonomy" id="1241978"/>
    <lineage>
        <taxon>Bacteria</taxon>
        <taxon>Pseudomonadati</taxon>
        <taxon>Bacteroidota</taxon>
        <taxon>Flavobacteriia</taxon>
        <taxon>Flavobacteriales</taxon>
        <taxon>Weeksellaceae</taxon>
        <taxon>Chryseobacterium group</taxon>
        <taxon>Chryseobacterium</taxon>
    </lineage>
</organism>
<evidence type="ECO:0000313" key="1">
    <source>
        <dbReference type="EMBL" id="AZB23337.1"/>
    </source>
</evidence>
<dbReference type="KEGG" id="cben:EG339_01230"/>
<sequence length="79" mass="9499">MGIDSENHLFRQLPGLISEKIKRSIYNRRKRKLYLKINEIRLKIAHSFNEFEDYFIADSMPLEICKISRSARSKICMFF</sequence>
<proteinExistence type="predicted"/>
<accession>A0A3G6T6B1</accession>
<evidence type="ECO:0000313" key="2">
    <source>
        <dbReference type="Proteomes" id="UP000271193"/>
    </source>
</evidence>
<name>A0A3G6T6B1_9FLAO</name>
<protein>
    <recommendedName>
        <fullName evidence="3">Transposase DDE domain-containing protein</fullName>
    </recommendedName>
</protein>
<keyword evidence="2" id="KW-1185">Reference proteome</keyword>